<dbReference type="GO" id="GO:0004571">
    <property type="term" value="F:mannosyl-oligosaccharide 1,2-alpha-mannosidase activity"/>
    <property type="evidence" value="ECO:0007669"/>
    <property type="project" value="UniProtKB-EC"/>
</dbReference>
<gene>
    <name evidence="22" type="primary">LOC117646941</name>
</gene>
<keyword evidence="21" id="KW-1185">Reference proteome</keyword>
<dbReference type="InterPro" id="IPR050749">
    <property type="entry name" value="Glycosyl_Hydrolase_47"/>
</dbReference>
<evidence type="ECO:0000256" key="7">
    <source>
        <dbReference type="ARBA" id="ARBA00022968"/>
    </source>
</evidence>
<comment type="cofactor">
    <cofactor evidence="1 16">
        <name>Ca(2+)</name>
        <dbReference type="ChEBI" id="CHEBI:29108"/>
    </cofactor>
</comment>
<feature type="active site" description="Proton donor" evidence="15">
    <location>
        <position position="306"/>
    </location>
</feature>
<feature type="binding site" evidence="16">
    <location>
        <position position="659"/>
    </location>
    <ligand>
        <name>Ca(2+)</name>
        <dbReference type="ChEBI" id="CHEBI:29108"/>
    </ligand>
</feature>
<comment type="catalytic activity">
    <reaction evidence="12">
        <text>N(4)-(alpha-D-Man-(1-&gt;2)-alpha-D-Man-(1-&gt;2)-alpha-D-Man-(1-&gt;3)-[alpha-D-Man-(1-&gt;2)-alpha-D-Man-(1-&gt;3)-[alpha-D-Man-(1-&gt;2)-alpha-D-Man-(1-&gt;6)]-alpha-D-Man-(1-&gt;6)]-beta-D-Man-(1-&gt;4)-beta-D-GlcNAc-(1-&gt;4)-beta-D-GlcNAc)-L-asparaginyl-[protein] (N-glucan mannose isomer 9A1,2,3B1,2,3) + 4 H2O = N(4)-(alpha-D-Man-(1-&gt;3)-[alpha-D-Man-(1-&gt;3)-[alpha-D-Man-(1-&gt;6)]-alpha-D-Man-(1-&gt;6)]-beta-D-Man-(1-&gt;4)-beta-D-GlcNAc-(1-&gt;4)-beta-D-GlcNAc)-L-asparaginyl-[protein] (N-glucan mannose isomer 5A1,2) + 4 beta-D-mannose</text>
        <dbReference type="Rhea" id="RHEA:56008"/>
        <dbReference type="Rhea" id="RHEA-COMP:14356"/>
        <dbReference type="Rhea" id="RHEA-COMP:14367"/>
        <dbReference type="ChEBI" id="CHEBI:15377"/>
        <dbReference type="ChEBI" id="CHEBI:28563"/>
        <dbReference type="ChEBI" id="CHEBI:59087"/>
        <dbReference type="ChEBI" id="CHEBI:139493"/>
        <dbReference type="EC" id="3.2.1.113"/>
    </reaction>
</comment>
<evidence type="ECO:0000256" key="15">
    <source>
        <dbReference type="PIRSR" id="PIRSR601382-1"/>
    </source>
</evidence>
<keyword evidence="10 18" id="KW-0326">Glycosidase</keyword>
<evidence type="ECO:0000313" key="21">
    <source>
        <dbReference type="Proteomes" id="UP000515158"/>
    </source>
</evidence>
<feature type="transmembrane region" description="Helical" evidence="20">
    <location>
        <begin position="39"/>
        <end position="59"/>
    </location>
</feature>
<dbReference type="AlphaFoldDB" id="A0A6P8YVT1"/>
<dbReference type="Gene3D" id="1.50.10.10">
    <property type="match status" value="1"/>
</dbReference>
<keyword evidence="9 17" id="KW-1015">Disulfide bond</keyword>
<evidence type="ECO:0000256" key="17">
    <source>
        <dbReference type="PIRSR" id="PIRSR601382-3"/>
    </source>
</evidence>
<feature type="region of interest" description="Disordered" evidence="19">
    <location>
        <begin position="106"/>
        <end position="125"/>
    </location>
</feature>
<evidence type="ECO:0000256" key="20">
    <source>
        <dbReference type="SAM" id="Phobius"/>
    </source>
</evidence>
<evidence type="ECO:0000256" key="8">
    <source>
        <dbReference type="ARBA" id="ARBA00023136"/>
    </source>
</evidence>
<evidence type="ECO:0000256" key="3">
    <source>
        <dbReference type="ARBA" id="ARBA00007658"/>
    </source>
</evidence>
<evidence type="ECO:0000256" key="2">
    <source>
        <dbReference type="ARBA" id="ARBA00004922"/>
    </source>
</evidence>
<keyword evidence="6 16" id="KW-0106">Calcium</keyword>
<feature type="active site" evidence="15">
    <location>
        <position position="573"/>
    </location>
</feature>
<evidence type="ECO:0000256" key="19">
    <source>
        <dbReference type="SAM" id="MobiDB-lite"/>
    </source>
</evidence>
<dbReference type="GO" id="GO:0000139">
    <property type="term" value="C:Golgi membrane"/>
    <property type="evidence" value="ECO:0007669"/>
    <property type="project" value="TreeGrafter"/>
</dbReference>
<organism evidence="22">
    <name type="scientific">Thrips palmi</name>
    <name type="common">Melon thrips</name>
    <dbReference type="NCBI Taxonomy" id="161013"/>
    <lineage>
        <taxon>Eukaryota</taxon>
        <taxon>Metazoa</taxon>
        <taxon>Ecdysozoa</taxon>
        <taxon>Arthropoda</taxon>
        <taxon>Hexapoda</taxon>
        <taxon>Insecta</taxon>
        <taxon>Pterygota</taxon>
        <taxon>Neoptera</taxon>
        <taxon>Paraneoptera</taxon>
        <taxon>Thysanoptera</taxon>
        <taxon>Terebrantia</taxon>
        <taxon>Thripoidea</taxon>
        <taxon>Thripidae</taxon>
        <taxon>Thrips</taxon>
    </lineage>
</organism>
<accession>A0A6P8YVT1</accession>
<comment type="catalytic activity">
    <reaction evidence="11">
        <text>N(4)-(alpha-D-Man-(1-&gt;2)-alpha-D-Man-(1-&gt;2)-alpha-D-Man-(1-&gt;3)-[alpha-D-Man-(1-&gt;3)-[alpha-D-Man-(1-&gt;2)-alpha-D-Man-(1-&gt;6)]-alpha-D-Man-(1-&gt;6)]-beta-D-Man-(1-&gt;4)-beta-D-GlcNAc-(1-&gt;4)-beta-D-GlcNAc)-L-asparaginyl-[protein] (N-glucan mannose isomer 8A1,2,3B1,3) + 3 H2O = N(4)-(alpha-D-Man-(1-&gt;3)-[alpha-D-Man-(1-&gt;3)-[alpha-D-Man-(1-&gt;6)]-alpha-D-Man-(1-&gt;6)]-beta-D-Man-(1-&gt;4)-beta-D-GlcNAc-(1-&gt;4)-beta-D-GlcNAc)-L-asparaginyl-[protein] (N-glucan mannose isomer 5A1,2) + 3 beta-D-mannose</text>
        <dbReference type="Rhea" id="RHEA:56028"/>
        <dbReference type="Rhea" id="RHEA-COMP:14358"/>
        <dbReference type="Rhea" id="RHEA-COMP:14367"/>
        <dbReference type="ChEBI" id="CHEBI:15377"/>
        <dbReference type="ChEBI" id="CHEBI:28563"/>
        <dbReference type="ChEBI" id="CHEBI:59087"/>
        <dbReference type="ChEBI" id="CHEBI:60628"/>
        <dbReference type="EC" id="3.2.1.113"/>
    </reaction>
</comment>
<evidence type="ECO:0000256" key="16">
    <source>
        <dbReference type="PIRSR" id="PIRSR601382-2"/>
    </source>
</evidence>
<evidence type="ECO:0000256" key="9">
    <source>
        <dbReference type="ARBA" id="ARBA00023157"/>
    </source>
</evidence>
<dbReference type="PRINTS" id="PR00747">
    <property type="entry name" value="GLYHDRLASE47"/>
</dbReference>
<feature type="compositionally biased region" description="Low complexity" evidence="19">
    <location>
        <begin position="147"/>
        <end position="172"/>
    </location>
</feature>
<evidence type="ECO:0000256" key="11">
    <source>
        <dbReference type="ARBA" id="ARBA00047669"/>
    </source>
</evidence>
<dbReference type="SUPFAM" id="SSF48225">
    <property type="entry name" value="Seven-hairpin glycosidases"/>
    <property type="match status" value="1"/>
</dbReference>
<keyword evidence="20" id="KW-1133">Transmembrane helix</keyword>
<proteinExistence type="inferred from homology"/>
<feature type="active site" evidence="15">
    <location>
        <position position="439"/>
    </location>
</feature>
<dbReference type="InterPro" id="IPR036026">
    <property type="entry name" value="Seven-hairpin_glycosidases"/>
</dbReference>
<comment type="subcellular location">
    <subcellularLocation>
        <location evidence="14">Endomembrane system</location>
        <topology evidence="14">Single-pass type II membrane protein</topology>
    </subcellularLocation>
</comment>
<evidence type="ECO:0000256" key="6">
    <source>
        <dbReference type="ARBA" id="ARBA00022837"/>
    </source>
</evidence>
<feature type="disulfide bond" evidence="17">
    <location>
        <begin position="502"/>
        <end position="534"/>
    </location>
</feature>
<keyword evidence="7" id="KW-0735">Signal-anchor</keyword>
<evidence type="ECO:0000256" key="4">
    <source>
        <dbReference type="ARBA" id="ARBA00022692"/>
    </source>
</evidence>
<dbReference type="CTD" id="31957"/>
<feature type="region of interest" description="Disordered" evidence="19">
    <location>
        <begin position="132"/>
        <end position="189"/>
    </location>
</feature>
<comment type="function">
    <text evidence="13">Involved in the maturation of Asn-linked oligosaccharides. Progressively trim alpha-1,2-linked mannose residues from Man(9)GlcNAc(2) to produce Man(5)GlcNAc(2).</text>
</comment>
<evidence type="ECO:0000256" key="13">
    <source>
        <dbReference type="ARBA" id="ARBA00054774"/>
    </source>
</evidence>
<evidence type="ECO:0000256" key="10">
    <source>
        <dbReference type="ARBA" id="ARBA00023295"/>
    </source>
</evidence>
<evidence type="ECO:0000256" key="12">
    <source>
        <dbReference type="ARBA" id="ARBA00048605"/>
    </source>
</evidence>
<dbReference type="FunCoup" id="A0A6P8YVT1">
    <property type="interactions" value="1582"/>
</dbReference>
<feature type="active site" description="Proton donor" evidence="15">
    <location>
        <position position="548"/>
    </location>
</feature>
<dbReference type="FunFam" id="1.50.10.10:FF:000002">
    <property type="entry name" value="alpha-1,2-Mannosidase"/>
    <property type="match status" value="1"/>
</dbReference>
<reference evidence="22" key="1">
    <citation type="submission" date="2025-08" db="UniProtKB">
        <authorList>
            <consortium name="RefSeq"/>
        </authorList>
    </citation>
    <scope>IDENTIFICATION</scope>
    <source>
        <tissue evidence="22">Total insect</tissue>
    </source>
</reference>
<dbReference type="GO" id="GO:0005783">
    <property type="term" value="C:endoplasmic reticulum"/>
    <property type="evidence" value="ECO:0007669"/>
    <property type="project" value="TreeGrafter"/>
</dbReference>
<dbReference type="Proteomes" id="UP000515158">
    <property type="component" value="Unplaced"/>
</dbReference>
<dbReference type="InParanoid" id="A0A6P8YVT1"/>
<keyword evidence="5 18" id="KW-0378">Hydrolase</keyword>
<comment type="pathway">
    <text evidence="2">Protein modification; protein glycosylation.</text>
</comment>
<evidence type="ECO:0000256" key="5">
    <source>
        <dbReference type="ARBA" id="ARBA00022801"/>
    </source>
</evidence>
<sequence length="681" mass="75752">MAAAAAPQILPTFHQRFSHSNGNPLGSVARRSFRPRERFLIALVFGTFVLVCFGAFFYLPEYSGAGPAHRVYGKVLESVQKAGPDLLMPAAAGSHSGVVRHDLDVGHGLMHQDPHSAGDRAKLQAKMKEDAELDKLKNPKVLERPEVAAPRASSAMPAAVPGQGPAPAALGAHGQGQGPNGQGPASAPRKIVTVPPGECGGFCPLIKGGEDPDPLIRQKRDKVKEMMRHAWDNYVRYAWGRNELRPVSRRAHSGSIFGNAALGATIVDGLDTLFIMGLMDEFTQGRNWIADHLDMSNTSLDVSVFETNIRFVGGLLTAFSLTGDVMFRDKAEHIAEKLLPAFQTPTGIPNALINLKTGFSKNYAWASGGSSILSEFGTLHLEFSYLSDVTGNRIYRDKIDEIRRVLRSTAKPRGLYPNYLNPKTGKWGQQHISMGALGDSFYEYLLKAWIQSNQEDQEAREMYDEAMNNMFIHMLKVSPGGLTYFADLKFESVDHKMDHLACFSGGLLALGAKTLQNEMTDQYRNAAAAITHTCHESYDRSAVKLGPEVFRFTESMEAKALRVSEKYYILRPEVIESYFVLWRVTKDPKYRDWGWEAVMALEKHCRVPGGYTGLKNVYIDQPVKDDVQQSFFLAETLKYLYLLFSDESFFSLDDWVLNTEAHPLPIKGNPYYRGVEVRTEN</sequence>
<name>A0A6P8YVT1_THRPL</name>
<dbReference type="GO" id="GO:0005975">
    <property type="term" value="P:carbohydrate metabolic process"/>
    <property type="evidence" value="ECO:0007669"/>
    <property type="project" value="InterPro"/>
</dbReference>
<keyword evidence="8 20" id="KW-0472">Membrane</keyword>
<dbReference type="GO" id="GO:0005509">
    <property type="term" value="F:calcium ion binding"/>
    <property type="evidence" value="ECO:0007669"/>
    <property type="project" value="InterPro"/>
</dbReference>
<dbReference type="PANTHER" id="PTHR11742">
    <property type="entry name" value="MANNOSYL-OLIGOSACCHARIDE ALPHA-1,2-MANNOSIDASE-RELATED"/>
    <property type="match status" value="1"/>
</dbReference>
<evidence type="ECO:0000256" key="18">
    <source>
        <dbReference type="RuleBase" id="RU361193"/>
    </source>
</evidence>
<dbReference type="InterPro" id="IPR001382">
    <property type="entry name" value="Glyco_hydro_47"/>
</dbReference>
<evidence type="ECO:0000313" key="22">
    <source>
        <dbReference type="RefSeq" id="XP_034244218.1"/>
    </source>
</evidence>
<protein>
    <recommendedName>
        <fullName evidence="18">alpha-1,2-Mannosidase</fullName>
        <ecNumber evidence="18">3.2.1.-</ecNumber>
    </recommendedName>
</protein>
<evidence type="ECO:0000256" key="14">
    <source>
        <dbReference type="ARBA" id="ARBA00060399"/>
    </source>
</evidence>
<dbReference type="Pfam" id="PF01532">
    <property type="entry name" value="Glyco_hydro_47"/>
    <property type="match status" value="1"/>
</dbReference>
<keyword evidence="4 20" id="KW-0812">Transmembrane</keyword>
<dbReference type="PANTHER" id="PTHR11742:SF6">
    <property type="entry name" value="MANNOSYL-OLIGOSACCHARIDE ALPHA-1,2-MANNOSIDASE IA-RELATED"/>
    <property type="match status" value="1"/>
</dbReference>
<dbReference type="InterPro" id="IPR012341">
    <property type="entry name" value="6hp_glycosidase-like_sf"/>
</dbReference>
<dbReference type="EC" id="3.2.1.-" evidence="18"/>
<dbReference type="RefSeq" id="XP_034244218.1">
    <property type="nucleotide sequence ID" value="XM_034388327.1"/>
</dbReference>
<dbReference type="GeneID" id="117646941"/>
<dbReference type="KEGG" id="tpal:117646941"/>
<evidence type="ECO:0000256" key="1">
    <source>
        <dbReference type="ARBA" id="ARBA00001913"/>
    </source>
</evidence>
<dbReference type="OrthoDB" id="8118055at2759"/>
<feature type="compositionally biased region" description="Basic and acidic residues" evidence="19">
    <location>
        <begin position="132"/>
        <end position="146"/>
    </location>
</feature>
<comment type="similarity">
    <text evidence="3 18">Belongs to the glycosyl hydrolase 47 family.</text>
</comment>
<keyword evidence="16" id="KW-0479">Metal-binding</keyword>